<feature type="chain" id="PRO_5046244242" evidence="2">
    <location>
        <begin position="21"/>
        <end position="431"/>
    </location>
</feature>
<dbReference type="PANTHER" id="PTHR42852:SF17">
    <property type="entry name" value="THIOREDOXIN-LIKE PROTEIN HI_1115"/>
    <property type="match status" value="1"/>
</dbReference>
<dbReference type="Pfam" id="PF00578">
    <property type="entry name" value="AhpC-TSA"/>
    <property type="match status" value="1"/>
</dbReference>
<evidence type="ECO:0000313" key="5">
    <source>
        <dbReference type="Proteomes" id="UP001597440"/>
    </source>
</evidence>
<dbReference type="PANTHER" id="PTHR42852">
    <property type="entry name" value="THIOL:DISULFIDE INTERCHANGE PROTEIN DSBE"/>
    <property type="match status" value="1"/>
</dbReference>
<evidence type="ECO:0000313" key="4">
    <source>
        <dbReference type="EMBL" id="MFD2556675.1"/>
    </source>
</evidence>
<dbReference type="InterPro" id="IPR000866">
    <property type="entry name" value="AhpC/TSA"/>
</dbReference>
<dbReference type="InterPro" id="IPR017937">
    <property type="entry name" value="Thioredoxin_CS"/>
</dbReference>
<feature type="signal peptide" evidence="2">
    <location>
        <begin position="1"/>
        <end position="20"/>
    </location>
</feature>
<keyword evidence="1" id="KW-0676">Redox-active center</keyword>
<organism evidence="4 5">
    <name type="scientific">Sphingobacterium tabacisoli</name>
    <dbReference type="NCBI Taxonomy" id="2044855"/>
    <lineage>
        <taxon>Bacteria</taxon>
        <taxon>Pseudomonadati</taxon>
        <taxon>Bacteroidota</taxon>
        <taxon>Sphingobacteriia</taxon>
        <taxon>Sphingobacteriales</taxon>
        <taxon>Sphingobacteriaceae</taxon>
        <taxon>Sphingobacterium</taxon>
    </lineage>
</organism>
<dbReference type="InterPro" id="IPR036249">
    <property type="entry name" value="Thioredoxin-like_sf"/>
</dbReference>
<keyword evidence="5" id="KW-1185">Reference proteome</keyword>
<dbReference type="InterPro" id="IPR050553">
    <property type="entry name" value="Thioredoxin_ResA/DsbE_sf"/>
</dbReference>
<dbReference type="InterPro" id="IPR013766">
    <property type="entry name" value="Thioredoxin_domain"/>
</dbReference>
<dbReference type="PROSITE" id="PS00194">
    <property type="entry name" value="THIOREDOXIN_1"/>
    <property type="match status" value="1"/>
</dbReference>
<dbReference type="Proteomes" id="UP001597440">
    <property type="component" value="Unassembled WGS sequence"/>
</dbReference>
<dbReference type="CDD" id="cd02966">
    <property type="entry name" value="TlpA_like_family"/>
    <property type="match status" value="1"/>
</dbReference>
<dbReference type="Gene3D" id="3.40.30.10">
    <property type="entry name" value="Glutaredoxin"/>
    <property type="match status" value="1"/>
</dbReference>
<gene>
    <name evidence="4" type="ORF">ACFSQW_19970</name>
</gene>
<dbReference type="PROSITE" id="PS51352">
    <property type="entry name" value="THIOREDOXIN_2"/>
    <property type="match status" value="1"/>
</dbReference>
<evidence type="ECO:0000256" key="2">
    <source>
        <dbReference type="SAM" id="SignalP"/>
    </source>
</evidence>
<accession>A0ABW5L8J3</accession>
<dbReference type="RefSeq" id="WP_210354911.1">
    <property type="nucleotide sequence ID" value="NZ_JAEQMU010000002.1"/>
</dbReference>
<evidence type="ECO:0000259" key="3">
    <source>
        <dbReference type="PROSITE" id="PS51352"/>
    </source>
</evidence>
<comment type="caution">
    <text evidence="4">The sequence shown here is derived from an EMBL/GenBank/DDBJ whole genome shotgun (WGS) entry which is preliminary data.</text>
</comment>
<sequence length="431" mass="48920">MIKKLMFAMLALCISIAVLAQDKKEESTPVTDKAKVGREELINKLFAEKDGDKAKLLAAEIIHKIDSDPSWAAEKKRRDMLRIHPLYAYLNAEDFDGFKRFLNELGEVTGTERIHFATAGYARRAISKGIDLDFAGQLLEKERNWALQKMEEAKKVSDSTASILAGREYGYALFTNDQAQLAYKLGEKKRALELSKEAMRYNVKRKDAGLIDFYVQLIAELSPEDKLKEELEQLVEDKMFTANAIERLKAIYLTDNKHEEGFDQYLASLNKSLVADKIEDLKKKIIDETAPAFSLRDLDGNIVRLADLKGKIVILDFWATWCGPCKASFPAMQTMVSKYKEDDGIRFLFIDTYEQGENKEKNARDYIQSKSFTFQVLMDNTDQVAKSYGAASIPAKFVIDRSGRLRFRSPGFSSDADLMAEIDAMIKLVDQ</sequence>
<reference evidence="5" key="1">
    <citation type="journal article" date="2019" name="Int. J. Syst. Evol. Microbiol.">
        <title>The Global Catalogue of Microorganisms (GCM) 10K type strain sequencing project: providing services to taxonomists for standard genome sequencing and annotation.</title>
        <authorList>
            <consortium name="The Broad Institute Genomics Platform"/>
            <consortium name="The Broad Institute Genome Sequencing Center for Infectious Disease"/>
            <person name="Wu L."/>
            <person name="Ma J."/>
        </authorList>
    </citation>
    <scope>NUCLEOTIDE SEQUENCE [LARGE SCALE GENOMIC DNA]</scope>
    <source>
        <strain evidence="5">KCTC 52298</strain>
    </source>
</reference>
<feature type="domain" description="Thioredoxin" evidence="3">
    <location>
        <begin position="284"/>
        <end position="427"/>
    </location>
</feature>
<name>A0ABW5L8J3_9SPHI</name>
<dbReference type="EMBL" id="JBHULD010000025">
    <property type="protein sequence ID" value="MFD2556675.1"/>
    <property type="molecule type" value="Genomic_DNA"/>
</dbReference>
<dbReference type="SUPFAM" id="SSF52833">
    <property type="entry name" value="Thioredoxin-like"/>
    <property type="match status" value="1"/>
</dbReference>
<evidence type="ECO:0000256" key="1">
    <source>
        <dbReference type="ARBA" id="ARBA00023284"/>
    </source>
</evidence>
<keyword evidence="2" id="KW-0732">Signal</keyword>
<proteinExistence type="predicted"/>
<protein>
    <submittedName>
        <fullName evidence="4">TlpA family protein disulfide reductase</fullName>
    </submittedName>
</protein>